<evidence type="ECO:0000313" key="1">
    <source>
        <dbReference type="EMBL" id="JAD68030.1"/>
    </source>
</evidence>
<proteinExistence type="predicted"/>
<accession>A0A0A9C3R7</accession>
<name>A0A0A9C3R7_ARUDO</name>
<organism evidence="1">
    <name type="scientific">Arundo donax</name>
    <name type="common">Giant reed</name>
    <name type="synonym">Donax arundinaceus</name>
    <dbReference type="NCBI Taxonomy" id="35708"/>
    <lineage>
        <taxon>Eukaryota</taxon>
        <taxon>Viridiplantae</taxon>
        <taxon>Streptophyta</taxon>
        <taxon>Embryophyta</taxon>
        <taxon>Tracheophyta</taxon>
        <taxon>Spermatophyta</taxon>
        <taxon>Magnoliopsida</taxon>
        <taxon>Liliopsida</taxon>
        <taxon>Poales</taxon>
        <taxon>Poaceae</taxon>
        <taxon>PACMAD clade</taxon>
        <taxon>Arundinoideae</taxon>
        <taxon>Arundineae</taxon>
        <taxon>Arundo</taxon>
    </lineage>
</organism>
<reference evidence="1" key="1">
    <citation type="submission" date="2014-09" db="EMBL/GenBank/DDBJ databases">
        <authorList>
            <person name="Magalhaes I.L.F."/>
            <person name="Oliveira U."/>
            <person name="Santos F.R."/>
            <person name="Vidigal T.H.D.A."/>
            <person name="Brescovit A.D."/>
            <person name="Santos A.J."/>
        </authorList>
    </citation>
    <scope>NUCLEOTIDE SEQUENCE</scope>
    <source>
        <tissue evidence="1">Shoot tissue taken approximately 20 cm above the soil surface</tissue>
    </source>
</reference>
<reference evidence="1" key="2">
    <citation type="journal article" date="2015" name="Data Brief">
        <title>Shoot transcriptome of the giant reed, Arundo donax.</title>
        <authorList>
            <person name="Barrero R.A."/>
            <person name="Guerrero F.D."/>
            <person name="Moolhuijzen P."/>
            <person name="Goolsby J.A."/>
            <person name="Tidwell J."/>
            <person name="Bellgard S.E."/>
            <person name="Bellgard M.I."/>
        </authorList>
    </citation>
    <scope>NUCLEOTIDE SEQUENCE</scope>
    <source>
        <tissue evidence="1">Shoot tissue taken approximately 20 cm above the soil surface</tissue>
    </source>
</reference>
<dbReference type="AlphaFoldDB" id="A0A0A9C3R7"/>
<sequence length="29" mass="3796">MIIYSIDRSLRRRLQRRHHRKIRRRGHQT</sequence>
<dbReference type="EMBL" id="GBRH01229865">
    <property type="protein sequence ID" value="JAD68030.1"/>
    <property type="molecule type" value="Transcribed_RNA"/>
</dbReference>
<protein>
    <submittedName>
        <fullName evidence="1">Uncharacterized protein</fullName>
    </submittedName>
</protein>